<evidence type="ECO:0000313" key="10">
    <source>
        <dbReference type="Proteomes" id="UP000660729"/>
    </source>
</evidence>
<evidence type="ECO:0000313" key="9">
    <source>
        <dbReference type="EMBL" id="KAF7194229.1"/>
    </source>
</evidence>
<dbReference type="Gene3D" id="3.40.605.10">
    <property type="entry name" value="Aldehyde Dehydrogenase, Chain A, domain 1"/>
    <property type="match status" value="1"/>
</dbReference>
<dbReference type="InterPro" id="IPR015590">
    <property type="entry name" value="Aldehyde_DH_dom"/>
</dbReference>
<comment type="similarity">
    <text evidence="1 6">Belongs to the aldehyde dehydrogenase family.</text>
</comment>
<dbReference type="FunFam" id="3.40.309.10:FF:000012">
    <property type="entry name" value="Betaine aldehyde dehydrogenase"/>
    <property type="match status" value="1"/>
</dbReference>
<evidence type="ECO:0000259" key="8">
    <source>
        <dbReference type="Pfam" id="PF00171"/>
    </source>
</evidence>
<dbReference type="GO" id="GO:0004029">
    <property type="term" value="F:aldehyde dehydrogenase (NAD+) activity"/>
    <property type="evidence" value="ECO:0007669"/>
    <property type="project" value="UniProtKB-EC"/>
</dbReference>
<protein>
    <recommendedName>
        <fullName evidence="3">aldehyde dehydrogenase (NAD(+))</fullName>
        <ecNumber evidence="3">1.2.1.3</ecNumber>
    </recommendedName>
</protein>
<dbReference type="FunFam" id="3.40.605.10:FF:000007">
    <property type="entry name" value="NAD/NADP-dependent betaine aldehyde dehydrogenase"/>
    <property type="match status" value="1"/>
</dbReference>
<dbReference type="Pfam" id="PF00171">
    <property type="entry name" value="Aldedh"/>
    <property type="match status" value="1"/>
</dbReference>
<dbReference type="PROSITE" id="PS00687">
    <property type="entry name" value="ALDEHYDE_DEHYDR_GLU"/>
    <property type="match status" value="1"/>
</dbReference>
<evidence type="ECO:0000256" key="1">
    <source>
        <dbReference type="ARBA" id="ARBA00009986"/>
    </source>
</evidence>
<dbReference type="OrthoDB" id="310895at2759"/>
<dbReference type="InterPro" id="IPR016162">
    <property type="entry name" value="Ald_DH_N"/>
</dbReference>
<feature type="active site" evidence="5">
    <location>
        <position position="286"/>
    </location>
</feature>
<dbReference type="AlphaFoldDB" id="A0A8H6RML5"/>
<evidence type="ECO:0000256" key="2">
    <source>
        <dbReference type="ARBA" id="ARBA00023002"/>
    </source>
</evidence>
<feature type="region of interest" description="Disordered" evidence="7">
    <location>
        <begin position="1"/>
        <end position="22"/>
    </location>
</feature>
<dbReference type="EC" id="1.2.1.3" evidence="3"/>
<dbReference type="SUPFAM" id="SSF53720">
    <property type="entry name" value="ALDH-like"/>
    <property type="match status" value="1"/>
</dbReference>
<reference evidence="9" key="1">
    <citation type="submission" date="2020-04" db="EMBL/GenBank/DDBJ databases">
        <title>Draft genome resource of the tomato pathogen Pseudocercospora fuligena.</title>
        <authorList>
            <person name="Zaccaron A."/>
        </authorList>
    </citation>
    <scope>NUCLEOTIDE SEQUENCE</scope>
    <source>
        <strain evidence="9">PF001</strain>
    </source>
</reference>
<evidence type="ECO:0000256" key="6">
    <source>
        <dbReference type="RuleBase" id="RU003345"/>
    </source>
</evidence>
<accession>A0A8H6RML5</accession>
<evidence type="ECO:0000256" key="7">
    <source>
        <dbReference type="SAM" id="MobiDB-lite"/>
    </source>
</evidence>
<name>A0A8H6RML5_9PEZI</name>
<feature type="domain" description="Aldehyde dehydrogenase" evidence="8">
    <location>
        <begin position="54"/>
        <end position="508"/>
    </location>
</feature>
<keyword evidence="2 6" id="KW-0560">Oxidoreductase</keyword>
<keyword evidence="10" id="KW-1185">Reference proteome</keyword>
<evidence type="ECO:0000256" key="5">
    <source>
        <dbReference type="PROSITE-ProRule" id="PRU10007"/>
    </source>
</evidence>
<dbReference type="EMBL" id="JABCIY010000063">
    <property type="protein sequence ID" value="KAF7194229.1"/>
    <property type="molecule type" value="Genomic_DNA"/>
</dbReference>
<evidence type="ECO:0000256" key="4">
    <source>
        <dbReference type="ARBA" id="ARBA00049194"/>
    </source>
</evidence>
<evidence type="ECO:0000256" key="3">
    <source>
        <dbReference type="ARBA" id="ARBA00024226"/>
    </source>
</evidence>
<dbReference type="PANTHER" id="PTHR11699">
    <property type="entry name" value="ALDEHYDE DEHYDROGENASE-RELATED"/>
    <property type="match status" value="1"/>
</dbReference>
<dbReference type="InterPro" id="IPR016161">
    <property type="entry name" value="Ald_DH/histidinol_DH"/>
</dbReference>
<dbReference type="InterPro" id="IPR016163">
    <property type="entry name" value="Ald_DH_C"/>
</dbReference>
<comment type="catalytic activity">
    <reaction evidence="4">
        <text>an aldehyde + NAD(+) + H2O = a carboxylate + NADH + 2 H(+)</text>
        <dbReference type="Rhea" id="RHEA:16185"/>
        <dbReference type="ChEBI" id="CHEBI:15377"/>
        <dbReference type="ChEBI" id="CHEBI:15378"/>
        <dbReference type="ChEBI" id="CHEBI:17478"/>
        <dbReference type="ChEBI" id="CHEBI:29067"/>
        <dbReference type="ChEBI" id="CHEBI:57540"/>
        <dbReference type="ChEBI" id="CHEBI:57945"/>
        <dbReference type="EC" id="1.2.1.3"/>
    </reaction>
</comment>
<proteinExistence type="inferred from homology"/>
<gene>
    <name evidence="9" type="ORF">HII31_04466</name>
</gene>
<dbReference type="Proteomes" id="UP000660729">
    <property type="component" value="Unassembled WGS sequence"/>
</dbReference>
<dbReference type="Gene3D" id="3.40.309.10">
    <property type="entry name" value="Aldehyde Dehydrogenase, Chain A, domain 2"/>
    <property type="match status" value="1"/>
</dbReference>
<organism evidence="9 10">
    <name type="scientific">Pseudocercospora fuligena</name>
    <dbReference type="NCBI Taxonomy" id="685502"/>
    <lineage>
        <taxon>Eukaryota</taxon>
        <taxon>Fungi</taxon>
        <taxon>Dikarya</taxon>
        <taxon>Ascomycota</taxon>
        <taxon>Pezizomycotina</taxon>
        <taxon>Dothideomycetes</taxon>
        <taxon>Dothideomycetidae</taxon>
        <taxon>Mycosphaerellales</taxon>
        <taxon>Mycosphaerellaceae</taxon>
        <taxon>Pseudocercospora</taxon>
    </lineage>
</organism>
<sequence>MASSKDDQQAAAIPKLRRSKEQQGPVPRIYIMGFPIPTEKLEYRHYIDGAFAESSDGGKFELKSPYSHEKITDICEASVEDTNRAVAAAKAAFPAWSAKSPAERGALLKALAAKVRAAGTELAQLNAMDMGRPVASYFDAHFASTLFEHYAESGYEAKGTTSLNTPGFINMTFRQPIGPVAAIIPWNVPVISFAMKVGPAVATGCTMVLKSSEKAPLTAARIAQFVHEVGFPPGVINVSSGHGTPSGATLASHMDIRMVNFTGSTFTGRKIQAMAASSNLKKVVLELGGKSPAIIFPDADITKAVAETSTSIMMVMGQACIANSRIYVHESVAEQFKKAFVTLWKNYKKGDPLLPETQQGPQADEIQRERVKAYLEAGKAGSGKLLTGGEVGEGNFIEPTVFEDVDENDKTQKEEVFGPFVNINTFKTEAEVLEKANATEYGLYASVYTKDISRAMRFAKGFESGTVGINCTSPAMAFDMPFGGYKGSGQGREGFGNSIEEHLEIKTVLIKLDENSEGII</sequence>
<comment type="caution">
    <text evidence="9">The sequence shown here is derived from an EMBL/GenBank/DDBJ whole genome shotgun (WGS) entry which is preliminary data.</text>
</comment>
<dbReference type="InterPro" id="IPR029510">
    <property type="entry name" value="Ald_DH_CS_GLU"/>
</dbReference>